<comment type="caution">
    <text evidence="3">The sequence shown here is derived from an EMBL/GenBank/DDBJ whole genome shotgun (WGS) entry which is preliminary data.</text>
</comment>
<reference evidence="3" key="1">
    <citation type="journal article" date="2022" name="bioRxiv">
        <title>Genomics of Preaxostyla Flagellates Illuminates Evolutionary Transitions and the Path Towards Mitochondrial Loss.</title>
        <authorList>
            <person name="Novak L.V.F."/>
            <person name="Treitli S.C."/>
            <person name="Pyrih J."/>
            <person name="Halakuc P."/>
            <person name="Pipaliya S.V."/>
            <person name="Vacek V."/>
            <person name="Brzon O."/>
            <person name="Soukal P."/>
            <person name="Eme L."/>
            <person name="Dacks J.B."/>
            <person name="Karnkowska A."/>
            <person name="Elias M."/>
            <person name="Hampl V."/>
        </authorList>
    </citation>
    <scope>NUCLEOTIDE SEQUENCE</scope>
    <source>
        <strain evidence="3">RCP-MX</strain>
    </source>
</reference>
<dbReference type="PROSITE" id="PS51746">
    <property type="entry name" value="PPM_2"/>
    <property type="match status" value="1"/>
</dbReference>
<dbReference type="SUPFAM" id="SSF81606">
    <property type="entry name" value="PP2C-like"/>
    <property type="match status" value="1"/>
</dbReference>
<feature type="domain" description="PPM-type phosphatase" evidence="2">
    <location>
        <begin position="75"/>
        <end position="400"/>
    </location>
</feature>
<sequence>MVDLSPAHFGAHTSGGTQSLQEGCLHCKFRDHCKQQCDKPHCFCHTLPQGPLIKEAGGINIIRARRHPFLDFLSSSAFRSIRGVPMPPSRSQTPPGLYDGHGSLPFTESKSGGAIAEFVKTHLRTNITDAMVDVARGLLTRGLVRNLRTLHHPHCPLPDRVLPPRLHHPRATLADALMSLTAPQLQKAVDMGFEKTNSQLREYLRQSFLGCYSDHDVTYFPMSRKHHWCWLDEHARLKQHNAAIVNVMGSEYLMDPSHTNCIAMTRALGDFEYEPVGLLHQPEVTHHMLTGWREFVLVLCSDGVTDVMPPDDVVKFLGEFYQKFLDAVGAPSKQRITEEACTALINKAKAVRGGDILDVRVGVVPSRPVPHIPLTLPSSLWSESGFTPDTDNISAIVVFLRHTPLNLAALVPGTEPMAAATTSTPVASTPVALAPVAPVPVPGPFEGTAAAAAASTQPQVPTGQSGSMY</sequence>
<dbReference type="Proteomes" id="UP001141327">
    <property type="component" value="Unassembled WGS sequence"/>
</dbReference>
<evidence type="ECO:0000259" key="2">
    <source>
        <dbReference type="PROSITE" id="PS51746"/>
    </source>
</evidence>
<dbReference type="EMBL" id="JAPMOS010000080">
    <property type="protein sequence ID" value="KAJ4456143.1"/>
    <property type="molecule type" value="Genomic_DNA"/>
</dbReference>
<dbReference type="Pfam" id="PF00481">
    <property type="entry name" value="PP2C"/>
    <property type="match status" value="1"/>
</dbReference>
<feature type="compositionally biased region" description="Polar residues" evidence="1">
    <location>
        <begin position="455"/>
        <end position="469"/>
    </location>
</feature>
<gene>
    <name evidence="3" type="ORF">PAPYR_8746</name>
</gene>
<dbReference type="Gene3D" id="3.60.40.10">
    <property type="entry name" value="PPM-type phosphatase domain"/>
    <property type="match status" value="1"/>
</dbReference>
<dbReference type="InterPro" id="IPR036457">
    <property type="entry name" value="PPM-type-like_dom_sf"/>
</dbReference>
<evidence type="ECO:0000313" key="3">
    <source>
        <dbReference type="EMBL" id="KAJ4456143.1"/>
    </source>
</evidence>
<accession>A0ABQ8UBI3</accession>
<feature type="region of interest" description="Disordered" evidence="1">
    <location>
        <begin position="450"/>
        <end position="469"/>
    </location>
</feature>
<keyword evidence="4" id="KW-1185">Reference proteome</keyword>
<name>A0ABQ8UBI3_9EUKA</name>
<dbReference type="InterPro" id="IPR015655">
    <property type="entry name" value="PP2C"/>
</dbReference>
<evidence type="ECO:0000313" key="4">
    <source>
        <dbReference type="Proteomes" id="UP001141327"/>
    </source>
</evidence>
<evidence type="ECO:0000256" key="1">
    <source>
        <dbReference type="SAM" id="MobiDB-lite"/>
    </source>
</evidence>
<protein>
    <recommendedName>
        <fullName evidence="2">PPM-type phosphatase domain-containing protein</fullName>
    </recommendedName>
</protein>
<organism evidence="3 4">
    <name type="scientific">Paratrimastix pyriformis</name>
    <dbReference type="NCBI Taxonomy" id="342808"/>
    <lineage>
        <taxon>Eukaryota</taxon>
        <taxon>Metamonada</taxon>
        <taxon>Preaxostyla</taxon>
        <taxon>Paratrimastigidae</taxon>
        <taxon>Paratrimastix</taxon>
    </lineage>
</organism>
<dbReference type="PANTHER" id="PTHR47992">
    <property type="entry name" value="PROTEIN PHOSPHATASE"/>
    <property type="match status" value="1"/>
</dbReference>
<dbReference type="InterPro" id="IPR001932">
    <property type="entry name" value="PPM-type_phosphatase-like_dom"/>
</dbReference>
<proteinExistence type="predicted"/>
<dbReference type="SMART" id="SM00332">
    <property type="entry name" value="PP2Cc"/>
    <property type="match status" value="1"/>
</dbReference>